<evidence type="ECO:0000313" key="1">
    <source>
        <dbReference type="EMBL" id="CZF87038.1"/>
    </source>
</evidence>
<name>A0A128FJR7_9GAMM</name>
<dbReference type="AlphaFoldDB" id="A0A128FJR7"/>
<proteinExistence type="predicted"/>
<dbReference type="EMBL" id="FIZY01000115">
    <property type="protein sequence ID" value="CZF87038.1"/>
    <property type="molecule type" value="Genomic_DNA"/>
</dbReference>
<keyword evidence="2" id="KW-1185">Reference proteome</keyword>
<dbReference type="RefSeq" id="WP_062715357.1">
    <property type="nucleotide sequence ID" value="NZ_CAWRCI010000115.1"/>
</dbReference>
<reference evidence="2" key="1">
    <citation type="submission" date="2016-02" db="EMBL/GenBank/DDBJ databases">
        <authorList>
            <person name="Rodrigo-Torres Lidia"/>
            <person name="Arahal R.David."/>
        </authorList>
    </citation>
    <scope>NUCLEOTIDE SEQUENCE [LARGE SCALE GENOMIC DNA]</scope>
    <source>
        <strain evidence="2">CECT 8713</strain>
    </source>
</reference>
<organism evidence="1 2">
    <name type="scientific">Grimontia marina</name>
    <dbReference type="NCBI Taxonomy" id="646534"/>
    <lineage>
        <taxon>Bacteria</taxon>
        <taxon>Pseudomonadati</taxon>
        <taxon>Pseudomonadota</taxon>
        <taxon>Gammaproteobacteria</taxon>
        <taxon>Vibrionales</taxon>
        <taxon>Vibrionaceae</taxon>
        <taxon>Grimontia</taxon>
    </lineage>
</organism>
<accession>A0A128FJR7</accession>
<gene>
    <name evidence="1" type="ORF">GMA8713_05079</name>
</gene>
<sequence length="297" mass="34039">MSECRNAQVSDGLRSYTGLDESIHSFLLRTQLSHDSNAKPRGVITPQGKWANFPFVNKELSHLFRRFADHQLLEAIDVSKSIDGRYNTLFDSPDFYVDRIKSTFFHDRKSLGLENNTANIRYCLDCVSEGIEQIGYGYFRHFWSVSNICLIHGRPLKQLPNLGFNKALKAVKAILRGKNVKSAITLPDSYGPTERHRGAVWYQTGKYFFPIKAASCLKYSFASWIERNLTQFRNEDLISSARHASFHYLLNTDQVKELDVREALACIHLLCTSLEPDLLREFYNSNVDYIGLELGPK</sequence>
<dbReference type="OrthoDB" id="7066696at2"/>
<evidence type="ECO:0000313" key="2">
    <source>
        <dbReference type="Proteomes" id="UP000073601"/>
    </source>
</evidence>
<protein>
    <submittedName>
        <fullName evidence="1">Uncharacterized protein</fullName>
    </submittedName>
</protein>
<dbReference type="Proteomes" id="UP000073601">
    <property type="component" value="Unassembled WGS sequence"/>
</dbReference>